<keyword evidence="6" id="KW-0675">Receptor</keyword>
<dbReference type="PANTHER" id="PTHR47234:SF1">
    <property type="entry name" value="TONB-DEPENDENT RECEPTOR"/>
    <property type="match status" value="1"/>
</dbReference>
<keyword evidence="3" id="KW-0998">Cell outer membrane</keyword>
<dbReference type="SUPFAM" id="SSF56935">
    <property type="entry name" value="Porins"/>
    <property type="match status" value="1"/>
</dbReference>
<reference evidence="6" key="2">
    <citation type="submission" date="2021-04" db="EMBL/GenBank/DDBJ databases">
        <title>Isolation and genomic analysis of the ibuprofen-degrading bacterium Sphingomonas strain MPO218.</title>
        <authorList>
            <person name="Aulestia M."/>
            <person name="Flores A."/>
            <person name="Mangas E.L."/>
            <person name="Perez-Pulido A.J."/>
            <person name="Santero E."/>
            <person name="Camacho E.M."/>
        </authorList>
    </citation>
    <scope>NUCLEOTIDE SEQUENCE</scope>
    <source>
        <strain evidence="6">MPO218</strain>
    </source>
</reference>
<evidence type="ECO:0000256" key="5">
    <source>
        <dbReference type="SAM" id="SignalP"/>
    </source>
</evidence>
<feature type="region of interest" description="Disordered" evidence="4">
    <location>
        <begin position="886"/>
        <end position="915"/>
    </location>
</feature>
<proteinExistence type="predicted"/>
<feature type="signal peptide" evidence="5">
    <location>
        <begin position="1"/>
        <end position="28"/>
    </location>
</feature>
<gene>
    <name evidence="6" type="ORF">HRJ34_12430</name>
</gene>
<keyword evidence="2" id="KW-0472">Membrane</keyword>
<comment type="subcellular location">
    <subcellularLocation>
        <location evidence="1">Cell outer membrane</location>
    </subcellularLocation>
</comment>
<name>A0A975HG91_9SPHN</name>
<dbReference type="AlphaFoldDB" id="A0A975HG91"/>
<evidence type="ECO:0000256" key="3">
    <source>
        <dbReference type="ARBA" id="ARBA00023237"/>
    </source>
</evidence>
<feature type="compositionally biased region" description="Low complexity" evidence="4">
    <location>
        <begin position="950"/>
        <end position="965"/>
    </location>
</feature>
<feature type="chain" id="PRO_5037790418" evidence="5">
    <location>
        <begin position="29"/>
        <end position="972"/>
    </location>
</feature>
<evidence type="ECO:0000313" key="7">
    <source>
        <dbReference type="Proteomes" id="UP000664914"/>
    </source>
</evidence>
<dbReference type="InterPro" id="IPR036942">
    <property type="entry name" value="Beta-barrel_TonB_sf"/>
</dbReference>
<dbReference type="Gene3D" id="2.40.170.20">
    <property type="entry name" value="TonB-dependent receptor, beta-barrel domain"/>
    <property type="match status" value="1"/>
</dbReference>
<protein>
    <submittedName>
        <fullName evidence="6">TonB-dependent receptor</fullName>
    </submittedName>
</protein>
<evidence type="ECO:0000313" key="6">
    <source>
        <dbReference type="EMBL" id="QTH24238.1"/>
    </source>
</evidence>
<dbReference type="Proteomes" id="UP000664914">
    <property type="component" value="Chromosome"/>
</dbReference>
<reference evidence="6" key="1">
    <citation type="submission" date="2020-07" db="EMBL/GenBank/DDBJ databases">
        <authorList>
            <person name="Camacho E."/>
        </authorList>
    </citation>
    <scope>NUCLEOTIDE SEQUENCE</scope>
    <source>
        <strain evidence="6">MPO218</strain>
    </source>
</reference>
<dbReference type="InterPro" id="IPR037066">
    <property type="entry name" value="Plug_dom_sf"/>
</dbReference>
<evidence type="ECO:0000256" key="2">
    <source>
        <dbReference type="ARBA" id="ARBA00023136"/>
    </source>
</evidence>
<accession>A0A975HG91</accession>
<dbReference type="Gene3D" id="2.170.130.10">
    <property type="entry name" value="TonB-dependent receptor, plug domain"/>
    <property type="match status" value="1"/>
</dbReference>
<organism evidence="6 7">
    <name type="scientific">Rhizorhabdus wittichii</name>
    <dbReference type="NCBI Taxonomy" id="160791"/>
    <lineage>
        <taxon>Bacteria</taxon>
        <taxon>Pseudomonadati</taxon>
        <taxon>Pseudomonadota</taxon>
        <taxon>Alphaproteobacteria</taxon>
        <taxon>Sphingomonadales</taxon>
        <taxon>Sphingomonadaceae</taxon>
        <taxon>Rhizorhabdus</taxon>
    </lineage>
</organism>
<feature type="compositionally biased region" description="Basic and acidic residues" evidence="4">
    <location>
        <begin position="813"/>
        <end position="830"/>
    </location>
</feature>
<evidence type="ECO:0000256" key="1">
    <source>
        <dbReference type="ARBA" id="ARBA00004442"/>
    </source>
</evidence>
<dbReference type="RefSeq" id="WP_226949173.1">
    <property type="nucleotide sequence ID" value="NZ_CP059319.1"/>
</dbReference>
<dbReference type="PANTHER" id="PTHR47234">
    <property type="match status" value="1"/>
</dbReference>
<dbReference type="EMBL" id="CP059319">
    <property type="protein sequence ID" value="QTH24238.1"/>
    <property type="molecule type" value="Genomic_DNA"/>
</dbReference>
<keyword evidence="5" id="KW-0732">Signal</keyword>
<evidence type="ECO:0000256" key="4">
    <source>
        <dbReference type="SAM" id="MobiDB-lite"/>
    </source>
</evidence>
<feature type="region of interest" description="Disordered" evidence="4">
    <location>
        <begin position="950"/>
        <end position="972"/>
    </location>
</feature>
<feature type="region of interest" description="Disordered" evidence="4">
    <location>
        <begin position="808"/>
        <end position="851"/>
    </location>
</feature>
<sequence>MRAKGLSETGLVAILVALCLGTPVAAQSRTGDEQLQDEADYEDPNSILVTGQSQRQRGAAVGDIPPIQQYNSGDIRALGVNSVAELLEELAPQTRSGQGRGGEQPVTLLNGRRISGFREIRDIPAEAIERVDILPEEVALKYGYSADQRVVNIVLRRRFHAITGELEGGMATRGGGESGQAELNFLRIRRDQRVNLNIEYQGAAAITEAERNLISRGGGRAFDTAGNITGIPTGAEIDPALSALAGAPVTIAGVPASAASGTPALADFLDTANRANSTDVGRYRTIQPRSRTLDVNGVYARNILGNVAATLNATLNATDSDSLRGLPGASLRLPAGNPYSPFGEDATLLRYLGTSPLTQGTNGVTGHLGFTLDKDLAKWRLSLTGNYDHSLTKTRTVRGYDVGDLQAALDAGDLSVNPFGTIPATLLDQRLVDRARAKSDSGDVQLVANGPIAELPAGPLSASFKAGFSALGLDATSTRSGVATSSDLSRTDLNGRASFDLPLTSRKNDILAAIGDLSLNVNAAVDRYSDFGTLGSYGYGANWKPRDGIGLIVSMTQDRNPPSVQQLGNPAVLTPDVRTFDYVRGVTVDIPQLGGGNPDLAADRRRVLKIGLTLKPFKEDVTLTANYVNSRIRNAIATFPEATAAIEAAFPDRFTRDADGNLLRIDARPINFARQDSSELRWGFTFTRRLKTSERVIEAMRNSAFARRMAEQRAAATAARARRRACAGGGDGGRGAVREEQVVWWPRWPRRFPGPRRRRAGRAAPAFGLPHLAYQGRGADPPRPAGARPAQWRCDRIGWRHLAPRAGGAAHLCEQRPRRADHRHLAERDDRRRRRRSADRGPPLLAGREGQCAAVREPVADSRAGRQRLGARRAHLAEDRQYLRHAAAGARRDRGDAAALPGRLSRSARPGDQDRVPQADLLIRPFRNINHLTPWLVDEFLPSHEVGPCTSLRPSPRLPSSTRATPSPPRWT</sequence>
<dbReference type="GO" id="GO:0009279">
    <property type="term" value="C:cell outer membrane"/>
    <property type="evidence" value="ECO:0007669"/>
    <property type="project" value="UniProtKB-SubCell"/>
</dbReference>